<keyword evidence="3" id="KW-1185">Reference proteome</keyword>
<evidence type="ECO:0000256" key="1">
    <source>
        <dbReference type="SAM" id="MobiDB-lite"/>
    </source>
</evidence>
<protein>
    <submittedName>
        <fullName evidence="2">Uncharacterized protein</fullName>
    </submittedName>
</protein>
<name>A0A1M2VU42_TRAPU</name>
<organism evidence="2 3">
    <name type="scientific">Trametes pubescens</name>
    <name type="common">White-rot fungus</name>
    <dbReference type="NCBI Taxonomy" id="154538"/>
    <lineage>
        <taxon>Eukaryota</taxon>
        <taxon>Fungi</taxon>
        <taxon>Dikarya</taxon>
        <taxon>Basidiomycota</taxon>
        <taxon>Agaricomycotina</taxon>
        <taxon>Agaricomycetes</taxon>
        <taxon>Polyporales</taxon>
        <taxon>Polyporaceae</taxon>
        <taxon>Trametes</taxon>
    </lineage>
</organism>
<evidence type="ECO:0000313" key="2">
    <source>
        <dbReference type="EMBL" id="OJT11078.1"/>
    </source>
</evidence>
<dbReference type="EMBL" id="MNAD01000688">
    <property type="protein sequence ID" value="OJT11078.1"/>
    <property type="molecule type" value="Genomic_DNA"/>
</dbReference>
<feature type="region of interest" description="Disordered" evidence="1">
    <location>
        <begin position="1"/>
        <end position="69"/>
    </location>
</feature>
<comment type="caution">
    <text evidence="2">The sequence shown here is derived from an EMBL/GenBank/DDBJ whole genome shotgun (WGS) entry which is preliminary data.</text>
</comment>
<sequence length="69" mass="7742">MEELGAYPELGEGVKSESEAKWPLRRRRLEEDEEALRASSSSSASSQSGRDRRSEEADEGAGEWRRMLG</sequence>
<evidence type="ECO:0000313" key="3">
    <source>
        <dbReference type="Proteomes" id="UP000184267"/>
    </source>
</evidence>
<dbReference type="AlphaFoldDB" id="A0A1M2VU42"/>
<proteinExistence type="predicted"/>
<dbReference type="Proteomes" id="UP000184267">
    <property type="component" value="Unassembled WGS sequence"/>
</dbReference>
<reference evidence="2 3" key="1">
    <citation type="submission" date="2016-10" db="EMBL/GenBank/DDBJ databases">
        <title>Genome sequence of the basidiomycete white-rot fungus Trametes pubescens.</title>
        <authorList>
            <person name="Makela M.R."/>
            <person name="Granchi Z."/>
            <person name="Peng M."/>
            <person name="De Vries R.P."/>
            <person name="Grigoriev I."/>
            <person name="Riley R."/>
            <person name="Hilden K."/>
        </authorList>
    </citation>
    <scope>NUCLEOTIDE SEQUENCE [LARGE SCALE GENOMIC DNA]</scope>
    <source>
        <strain evidence="2 3">FBCC735</strain>
    </source>
</reference>
<gene>
    <name evidence="2" type="ORF">TRAPUB_12407</name>
</gene>
<accession>A0A1M2VU42</accession>
<feature type="compositionally biased region" description="Low complexity" evidence="1">
    <location>
        <begin position="37"/>
        <end position="48"/>
    </location>
</feature>
<feature type="compositionally biased region" description="Basic and acidic residues" evidence="1">
    <location>
        <begin position="12"/>
        <end position="22"/>
    </location>
</feature>